<dbReference type="AlphaFoldDB" id="A0A927CUM9"/>
<organism evidence="2 3">
    <name type="scientific">Peribacillus faecalis</name>
    <dbReference type="NCBI Taxonomy" id="2772559"/>
    <lineage>
        <taxon>Bacteria</taxon>
        <taxon>Bacillati</taxon>
        <taxon>Bacillota</taxon>
        <taxon>Bacilli</taxon>
        <taxon>Bacillales</taxon>
        <taxon>Bacillaceae</taxon>
        <taxon>Peribacillus</taxon>
    </lineage>
</organism>
<keyword evidence="3" id="KW-1185">Reference proteome</keyword>
<keyword evidence="1" id="KW-1133">Transmembrane helix</keyword>
<dbReference type="RefSeq" id="WP_190997662.1">
    <property type="nucleotide sequence ID" value="NZ_JACXSI010000013.1"/>
</dbReference>
<protein>
    <submittedName>
        <fullName evidence="2">Uncharacterized protein</fullName>
    </submittedName>
</protein>
<feature type="transmembrane region" description="Helical" evidence="1">
    <location>
        <begin position="6"/>
        <end position="30"/>
    </location>
</feature>
<evidence type="ECO:0000256" key="1">
    <source>
        <dbReference type="SAM" id="Phobius"/>
    </source>
</evidence>
<dbReference type="EMBL" id="JACXSI010000013">
    <property type="protein sequence ID" value="MBD3108123.1"/>
    <property type="molecule type" value="Genomic_DNA"/>
</dbReference>
<keyword evidence="1" id="KW-0472">Membrane</keyword>
<comment type="caution">
    <text evidence="2">The sequence shown here is derived from an EMBL/GenBank/DDBJ whole genome shotgun (WGS) entry which is preliminary data.</text>
</comment>
<sequence length="118" mass="13763">MNNKGYALMDALAGLGTMLFISFFLLPVWWKIEHDRMDVRKSLKAQQILYENLQSYYDSGYFETEIEDPGSNGRFYTVIQPMRTDTALMRGCVTYENSQREQVEFCDVIKAGERIHTD</sequence>
<evidence type="ECO:0000313" key="2">
    <source>
        <dbReference type="EMBL" id="MBD3108123.1"/>
    </source>
</evidence>
<gene>
    <name evidence="2" type="ORF">IEO70_07060</name>
</gene>
<proteinExistence type="predicted"/>
<reference evidence="2" key="1">
    <citation type="submission" date="2020-09" db="EMBL/GenBank/DDBJ databases">
        <title>Bacillus faecalis sp. nov., a moderately halophilic bacterium isolated from cow faeces.</title>
        <authorList>
            <person name="Jiang L."/>
            <person name="Lee J."/>
        </authorList>
    </citation>
    <scope>NUCLEOTIDE SEQUENCE</scope>
    <source>
        <strain evidence="2">AGMB 02131</strain>
    </source>
</reference>
<name>A0A927CUM9_9BACI</name>
<keyword evidence="1" id="KW-0812">Transmembrane</keyword>
<evidence type="ECO:0000313" key="3">
    <source>
        <dbReference type="Proteomes" id="UP000602076"/>
    </source>
</evidence>
<accession>A0A927CUM9</accession>
<dbReference type="Proteomes" id="UP000602076">
    <property type="component" value="Unassembled WGS sequence"/>
</dbReference>